<comment type="caution">
    <text evidence="2">The sequence shown here is derived from an EMBL/GenBank/DDBJ whole genome shotgun (WGS) entry which is preliminary data.</text>
</comment>
<evidence type="ECO:0000313" key="2">
    <source>
        <dbReference type="EMBL" id="KAK7742418.1"/>
    </source>
</evidence>
<dbReference type="Proteomes" id="UP001320420">
    <property type="component" value="Unassembled WGS sequence"/>
</dbReference>
<proteinExistence type="predicted"/>
<evidence type="ECO:0000313" key="3">
    <source>
        <dbReference type="Proteomes" id="UP001320420"/>
    </source>
</evidence>
<reference evidence="2 3" key="1">
    <citation type="submission" date="2024-02" db="EMBL/GenBank/DDBJ databases">
        <title>De novo assembly and annotation of 12 fungi associated with fruit tree decline syndrome in Ontario, Canada.</title>
        <authorList>
            <person name="Sulman M."/>
            <person name="Ellouze W."/>
            <person name="Ilyukhin E."/>
        </authorList>
    </citation>
    <scope>NUCLEOTIDE SEQUENCE [LARGE SCALE GENOMIC DNA]</scope>
    <source>
        <strain evidence="2 3">M11/M66-122</strain>
    </source>
</reference>
<organism evidence="2 3">
    <name type="scientific">Diatrype stigma</name>
    <dbReference type="NCBI Taxonomy" id="117547"/>
    <lineage>
        <taxon>Eukaryota</taxon>
        <taxon>Fungi</taxon>
        <taxon>Dikarya</taxon>
        <taxon>Ascomycota</taxon>
        <taxon>Pezizomycotina</taxon>
        <taxon>Sordariomycetes</taxon>
        <taxon>Xylariomycetidae</taxon>
        <taxon>Xylariales</taxon>
        <taxon>Diatrypaceae</taxon>
        <taxon>Diatrype</taxon>
    </lineage>
</organism>
<keyword evidence="1" id="KW-1133">Transmembrane helix</keyword>
<sequence length="129" mass="13826">MTLITKAAACFDSRFKFAVHVNQCVLVIIGIILAIVALTIPGGTMTRALTMALGMGAKSLVILAYQLVTEHSARFAKWGSLKANAILNSMEIVFWSAVFYLTIASNQRYCVGAPCIVSKVLAANAFVIV</sequence>
<accession>A0AAN9YHD0</accession>
<feature type="transmembrane region" description="Helical" evidence="1">
    <location>
        <begin position="21"/>
        <end position="42"/>
    </location>
</feature>
<keyword evidence="1" id="KW-0812">Transmembrane</keyword>
<dbReference type="EMBL" id="JAKJXP020000142">
    <property type="protein sequence ID" value="KAK7742418.1"/>
    <property type="molecule type" value="Genomic_DNA"/>
</dbReference>
<keyword evidence="1" id="KW-0472">Membrane</keyword>
<gene>
    <name evidence="2" type="ORF">SLS62_010726</name>
</gene>
<keyword evidence="3" id="KW-1185">Reference proteome</keyword>
<protein>
    <submittedName>
        <fullName evidence="2">Uncharacterized protein</fullName>
    </submittedName>
</protein>
<name>A0AAN9YHD0_9PEZI</name>
<dbReference type="AlphaFoldDB" id="A0AAN9YHD0"/>
<evidence type="ECO:0000256" key="1">
    <source>
        <dbReference type="SAM" id="Phobius"/>
    </source>
</evidence>